<feature type="domain" description="BioF2-like acetyltransferase" evidence="1">
    <location>
        <begin position="176"/>
        <end position="313"/>
    </location>
</feature>
<evidence type="ECO:0000313" key="3">
    <source>
        <dbReference type="Proteomes" id="UP001284601"/>
    </source>
</evidence>
<dbReference type="EMBL" id="JAWSTH010000053">
    <property type="protein sequence ID" value="MDW5596348.1"/>
    <property type="molecule type" value="Genomic_DNA"/>
</dbReference>
<dbReference type="GO" id="GO:0016746">
    <property type="term" value="F:acyltransferase activity"/>
    <property type="evidence" value="ECO:0007669"/>
    <property type="project" value="UniProtKB-KW"/>
</dbReference>
<reference evidence="2 3" key="2">
    <citation type="submission" date="2023-10" db="EMBL/GenBank/DDBJ databases">
        <authorList>
            <person name="Han X.F."/>
        </authorList>
    </citation>
    <scope>NUCLEOTIDE SEQUENCE [LARGE SCALE GENOMIC DNA]</scope>
    <source>
        <strain evidence="2 3">KCTC 39840</strain>
    </source>
</reference>
<organism evidence="2 3">
    <name type="scientific">Conexibacter stalactiti</name>
    <dbReference type="NCBI Taxonomy" id="1940611"/>
    <lineage>
        <taxon>Bacteria</taxon>
        <taxon>Bacillati</taxon>
        <taxon>Actinomycetota</taxon>
        <taxon>Thermoleophilia</taxon>
        <taxon>Solirubrobacterales</taxon>
        <taxon>Conexibacteraceae</taxon>
        <taxon>Conexibacter</taxon>
    </lineage>
</organism>
<accession>A0ABU4HSQ2</accession>
<dbReference type="EC" id="2.3.1.-" evidence="2"/>
<sequence length="373" mass="41575">MLSTQVIDDPAALAPHLEAWDALAVAHGRPFCAPAWMLAWWREGRTGETRLRVVLVHDDGELVAVAPFFAQVGRFGLAEYRLLAAGFSHRIGVLARAGTEQAVARPLAQALETLDPPPAAVVFEGVDRDDPWPALLRAAWPGRLKPQQRRDVEMEAPWIEVGGDFDGWFARRGKGYRKQTRRADRRLTEEQVQTRVTREPAAVETLMRLHHQRWDEQGGSAVPAESGRIIAEATSALPDERIGVVLLEAPTGPIGAELALRAGDTMAFWSGGFDPAWAHVWPGNKAMLVALEQGAADGVLHGDLGGGTSEYKQRLADSDRPLLWCTLYPRGRQWPAIRLWRAPKHLRYAAREAVRRMPPTRQEQIRRLVRRAR</sequence>
<proteinExistence type="predicted"/>
<dbReference type="Proteomes" id="UP001284601">
    <property type="component" value="Unassembled WGS sequence"/>
</dbReference>
<name>A0ABU4HSQ2_9ACTN</name>
<evidence type="ECO:0000313" key="2">
    <source>
        <dbReference type="EMBL" id="MDW5596348.1"/>
    </source>
</evidence>
<protein>
    <submittedName>
        <fullName evidence="2">GNAT family N-acetyltransferase</fullName>
        <ecNumber evidence="2">2.3.1.-</ecNumber>
    </submittedName>
</protein>
<keyword evidence="3" id="KW-1185">Reference proteome</keyword>
<keyword evidence="2" id="KW-0808">Transferase</keyword>
<dbReference type="SUPFAM" id="SSF55729">
    <property type="entry name" value="Acyl-CoA N-acyltransferases (Nat)"/>
    <property type="match status" value="1"/>
</dbReference>
<evidence type="ECO:0000259" key="1">
    <source>
        <dbReference type="Pfam" id="PF13480"/>
    </source>
</evidence>
<reference evidence="3" key="1">
    <citation type="submission" date="2023-07" db="EMBL/GenBank/DDBJ databases">
        <title>Conexibacter stalactiti sp. nov., isolated from stalactites in a lava cave and emended description of the genus Conexibacter.</title>
        <authorList>
            <person name="Lee S.D."/>
        </authorList>
    </citation>
    <scope>NUCLEOTIDE SEQUENCE [LARGE SCALE GENOMIC DNA]</scope>
    <source>
        <strain evidence="3">KCTC 39840</strain>
    </source>
</reference>
<dbReference type="InterPro" id="IPR016181">
    <property type="entry name" value="Acyl_CoA_acyltransferase"/>
</dbReference>
<dbReference type="Pfam" id="PF13480">
    <property type="entry name" value="Acetyltransf_6"/>
    <property type="match status" value="1"/>
</dbReference>
<comment type="caution">
    <text evidence="2">The sequence shown here is derived from an EMBL/GenBank/DDBJ whole genome shotgun (WGS) entry which is preliminary data.</text>
</comment>
<gene>
    <name evidence="2" type="ORF">R7226_18525</name>
</gene>
<dbReference type="RefSeq" id="WP_318598731.1">
    <property type="nucleotide sequence ID" value="NZ_JAWSTH010000053.1"/>
</dbReference>
<dbReference type="Gene3D" id="3.40.630.30">
    <property type="match status" value="1"/>
</dbReference>
<keyword evidence="2" id="KW-0012">Acyltransferase</keyword>
<dbReference type="InterPro" id="IPR038740">
    <property type="entry name" value="BioF2-like_GNAT_dom"/>
</dbReference>